<reference evidence="1" key="1">
    <citation type="submission" date="2021-02" db="EMBL/GenBank/DDBJ databases">
        <authorList>
            <person name="Nowell W R."/>
        </authorList>
    </citation>
    <scope>NUCLEOTIDE SEQUENCE</scope>
</reference>
<dbReference type="Proteomes" id="UP000677228">
    <property type="component" value="Unassembled WGS sequence"/>
</dbReference>
<accession>A0A8S2GB63</accession>
<dbReference type="EMBL" id="CAJNOK010063790">
    <property type="protein sequence ID" value="CAF1644908.1"/>
    <property type="molecule type" value="Genomic_DNA"/>
</dbReference>
<sequence>RALGPLDEPLTVMYLYKDSHSGVEYSYSLPNSVLKKHGIWIVDEWSDCDCRTGILVSVSMWDSNVLNCSDQVSSQDP</sequence>
<dbReference type="Proteomes" id="UP000682733">
    <property type="component" value="Unassembled WGS sequence"/>
</dbReference>
<proteinExistence type="predicted"/>
<evidence type="ECO:0000313" key="3">
    <source>
        <dbReference type="Proteomes" id="UP000677228"/>
    </source>
</evidence>
<protein>
    <submittedName>
        <fullName evidence="1">Uncharacterized protein</fullName>
    </submittedName>
</protein>
<name>A0A8S2GB63_9BILA</name>
<dbReference type="EMBL" id="CAJOBA010091192">
    <property type="protein sequence ID" value="CAF4485215.1"/>
    <property type="molecule type" value="Genomic_DNA"/>
</dbReference>
<organism evidence="1 3">
    <name type="scientific">Didymodactylos carnosus</name>
    <dbReference type="NCBI Taxonomy" id="1234261"/>
    <lineage>
        <taxon>Eukaryota</taxon>
        <taxon>Metazoa</taxon>
        <taxon>Spiralia</taxon>
        <taxon>Gnathifera</taxon>
        <taxon>Rotifera</taxon>
        <taxon>Eurotatoria</taxon>
        <taxon>Bdelloidea</taxon>
        <taxon>Philodinida</taxon>
        <taxon>Philodinidae</taxon>
        <taxon>Didymodactylos</taxon>
    </lineage>
</organism>
<comment type="caution">
    <text evidence="1">The sequence shown here is derived from an EMBL/GenBank/DDBJ whole genome shotgun (WGS) entry which is preliminary data.</text>
</comment>
<gene>
    <name evidence="1" type="ORF">OVA965_LOCUS44493</name>
    <name evidence="2" type="ORF">TMI583_LOCUS47322</name>
</gene>
<feature type="non-terminal residue" evidence="1">
    <location>
        <position position="1"/>
    </location>
</feature>
<dbReference type="AlphaFoldDB" id="A0A8S2GB63"/>
<evidence type="ECO:0000313" key="2">
    <source>
        <dbReference type="EMBL" id="CAF4485215.1"/>
    </source>
</evidence>
<evidence type="ECO:0000313" key="1">
    <source>
        <dbReference type="EMBL" id="CAF1644908.1"/>
    </source>
</evidence>